<protein>
    <submittedName>
        <fullName evidence="2">Uncharacterized protein</fullName>
    </submittedName>
</protein>
<feature type="compositionally biased region" description="Basic and acidic residues" evidence="1">
    <location>
        <begin position="168"/>
        <end position="184"/>
    </location>
</feature>
<evidence type="ECO:0000313" key="2">
    <source>
        <dbReference type="EMBL" id="KAJ5556995.1"/>
    </source>
</evidence>
<accession>A0AAD6D8M0</accession>
<dbReference type="EMBL" id="JAQIZZ010000001">
    <property type="protein sequence ID" value="KAJ5556995.1"/>
    <property type="molecule type" value="Genomic_DNA"/>
</dbReference>
<comment type="caution">
    <text evidence="2">The sequence shown here is derived from an EMBL/GenBank/DDBJ whole genome shotgun (WGS) entry which is preliminary data.</text>
</comment>
<feature type="compositionally biased region" description="Basic and acidic residues" evidence="1">
    <location>
        <begin position="240"/>
        <end position="269"/>
    </location>
</feature>
<evidence type="ECO:0000256" key="1">
    <source>
        <dbReference type="SAM" id="MobiDB-lite"/>
    </source>
</evidence>
<sequence>MTTAMAKPMVATVDMLQVIMMNTPIVGNTMHNAAMAHDRHAVHDTNFNVGHHQLILKGPAVLHLGPAAHPAIKIVANPRMMPQEPMATKTGIGYSGFLRGKGGQLLMHAALPLIAAGAAEALSTRKEPGEWKGDKGKHVLRAAVTNGLVNKDPSKPQKHHIMDTTLRGLHEGAPSREERAELQRRVGGSHTSSNLKKAAAVGAVAFAGKELYDRFVRSRSPAQDYNDDRHRSKNRSQSVSDDRHRGMKFSDHEESDNQRSARCKGRDGQSNHGASYSSREPDPRNWDYSSDGYSNSDIENNYYEDDYGRQRGSRDLARPRSLNSSDERRKEKKMKRDMLLTSGLATAATIHAAHKLEDGEVTADEAHEEHIKPNTNDEASIGLTALGIKGAYGEWKAVNKKR</sequence>
<gene>
    <name evidence="2" type="ORF">N7494_000910</name>
</gene>
<feature type="region of interest" description="Disordered" evidence="1">
    <location>
        <begin position="148"/>
        <end position="197"/>
    </location>
</feature>
<dbReference type="AlphaFoldDB" id="A0AAD6D8M0"/>
<keyword evidence="3" id="KW-1185">Reference proteome</keyword>
<evidence type="ECO:0000313" key="3">
    <source>
        <dbReference type="Proteomes" id="UP001220324"/>
    </source>
</evidence>
<dbReference type="Proteomes" id="UP001220324">
    <property type="component" value="Unassembled WGS sequence"/>
</dbReference>
<reference evidence="2 3" key="1">
    <citation type="journal article" date="2023" name="IMA Fungus">
        <title>Comparative genomic study of the Penicillium genus elucidates a diverse pangenome and 15 lateral gene transfer events.</title>
        <authorList>
            <person name="Petersen C."/>
            <person name="Sorensen T."/>
            <person name="Nielsen M.R."/>
            <person name="Sondergaard T.E."/>
            <person name="Sorensen J.L."/>
            <person name="Fitzpatrick D.A."/>
            <person name="Frisvad J.C."/>
            <person name="Nielsen K.L."/>
        </authorList>
    </citation>
    <scope>NUCLEOTIDE SEQUENCE [LARGE SCALE GENOMIC DNA]</scope>
    <source>
        <strain evidence="2 3">IBT 35679</strain>
    </source>
</reference>
<proteinExistence type="predicted"/>
<feature type="compositionally biased region" description="Polar residues" evidence="1">
    <location>
        <begin position="287"/>
        <end position="299"/>
    </location>
</feature>
<feature type="compositionally biased region" description="Basic and acidic residues" evidence="1">
    <location>
        <begin position="325"/>
        <end position="336"/>
    </location>
</feature>
<organism evidence="2 3">
    <name type="scientific">Penicillium frequentans</name>
    <dbReference type="NCBI Taxonomy" id="3151616"/>
    <lineage>
        <taxon>Eukaryota</taxon>
        <taxon>Fungi</taxon>
        <taxon>Dikarya</taxon>
        <taxon>Ascomycota</taxon>
        <taxon>Pezizomycotina</taxon>
        <taxon>Eurotiomycetes</taxon>
        <taxon>Eurotiomycetidae</taxon>
        <taxon>Eurotiales</taxon>
        <taxon>Aspergillaceae</taxon>
        <taxon>Penicillium</taxon>
    </lineage>
</organism>
<name>A0AAD6D8M0_9EURO</name>
<feature type="region of interest" description="Disordered" evidence="1">
    <location>
        <begin position="221"/>
        <end position="336"/>
    </location>
</feature>
<feature type="compositionally biased region" description="Basic and acidic residues" evidence="1">
    <location>
        <begin position="306"/>
        <end position="318"/>
    </location>
</feature>